<keyword evidence="8" id="KW-1185">Reference proteome</keyword>
<keyword evidence="5" id="KW-0804">Transcription</keyword>
<evidence type="ECO:0000256" key="3">
    <source>
        <dbReference type="ARBA" id="ARBA00023015"/>
    </source>
</evidence>
<dbReference type="Proteomes" id="UP000245916">
    <property type="component" value="Unassembled WGS sequence"/>
</dbReference>
<dbReference type="GO" id="GO:0004252">
    <property type="term" value="F:serine-type endopeptidase activity"/>
    <property type="evidence" value="ECO:0007669"/>
    <property type="project" value="InterPro"/>
</dbReference>
<keyword evidence="2" id="KW-0378">Hydrolase</keyword>
<evidence type="ECO:0000313" key="7">
    <source>
        <dbReference type="EMBL" id="PWG02172.1"/>
    </source>
</evidence>
<reference evidence="7 8" key="1">
    <citation type="submission" date="2018-05" db="EMBL/GenBank/DDBJ databases">
        <title>Genome of Sphingosinicella humi QZX222.</title>
        <authorList>
            <person name="Qiao Z."/>
            <person name="Wang G."/>
        </authorList>
    </citation>
    <scope>NUCLEOTIDE SEQUENCE [LARGE SCALE GENOMIC DNA]</scope>
    <source>
        <strain evidence="7 8">QZX222</strain>
    </source>
</reference>
<dbReference type="GO" id="GO:0006508">
    <property type="term" value="P:proteolysis"/>
    <property type="evidence" value="ECO:0007669"/>
    <property type="project" value="UniProtKB-KW"/>
</dbReference>
<dbReference type="EMBL" id="QFFF01000001">
    <property type="protein sequence ID" value="PWG02172.1"/>
    <property type="molecule type" value="Genomic_DNA"/>
</dbReference>
<dbReference type="InterPro" id="IPR039418">
    <property type="entry name" value="LexA-like"/>
</dbReference>
<dbReference type="RefSeq" id="WP_109270312.1">
    <property type="nucleotide sequence ID" value="NZ_QFFF01000001.1"/>
</dbReference>
<dbReference type="InterPro" id="IPR036286">
    <property type="entry name" value="LexA/Signal_pep-like_sf"/>
</dbReference>
<keyword evidence="4" id="KW-0238">DNA-binding</keyword>
<keyword evidence="3" id="KW-0805">Transcription regulation</keyword>
<dbReference type="SUPFAM" id="SSF51306">
    <property type="entry name" value="LexA/Signal peptidase"/>
    <property type="match status" value="1"/>
</dbReference>
<evidence type="ECO:0000313" key="8">
    <source>
        <dbReference type="Proteomes" id="UP000245916"/>
    </source>
</evidence>
<evidence type="ECO:0000259" key="6">
    <source>
        <dbReference type="Pfam" id="PF00717"/>
    </source>
</evidence>
<evidence type="ECO:0000256" key="5">
    <source>
        <dbReference type="ARBA" id="ARBA00023163"/>
    </source>
</evidence>
<dbReference type="AlphaFoldDB" id="A0A2U2J1H6"/>
<dbReference type="PROSITE" id="PS00501">
    <property type="entry name" value="SPASE_I_1"/>
    <property type="match status" value="1"/>
</dbReference>
<dbReference type="PANTHER" id="PTHR40661:SF3">
    <property type="entry name" value="FELS-1 PROPHAGE TRANSCRIPTIONAL REGULATOR"/>
    <property type="match status" value="1"/>
</dbReference>
<dbReference type="Pfam" id="PF00717">
    <property type="entry name" value="Peptidase_S24"/>
    <property type="match status" value="1"/>
</dbReference>
<proteinExistence type="predicted"/>
<dbReference type="Gene3D" id="2.10.109.10">
    <property type="entry name" value="Umud Fragment, subunit A"/>
    <property type="match status" value="1"/>
</dbReference>
<accession>A0A2U2J1H6</accession>
<organism evidence="7 8">
    <name type="scientific">Allosphingosinicella humi</name>
    <dbReference type="NCBI Taxonomy" id="2068657"/>
    <lineage>
        <taxon>Bacteria</taxon>
        <taxon>Pseudomonadati</taxon>
        <taxon>Pseudomonadota</taxon>
        <taxon>Alphaproteobacteria</taxon>
        <taxon>Sphingomonadales</taxon>
        <taxon>Sphingomonadaceae</taxon>
        <taxon>Allosphingosinicella</taxon>
    </lineage>
</organism>
<dbReference type="InterPro" id="IPR019756">
    <property type="entry name" value="Pept_S26A_signal_pept_1_Ser-AS"/>
</dbReference>
<evidence type="ECO:0000256" key="1">
    <source>
        <dbReference type="ARBA" id="ARBA00022670"/>
    </source>
</evidence>
<protein>
    <submittedName>
        <fullName evidence="7">Peptidase S24</fullName>
    </submittedName>
</protein>
<evidence type="ECO:0000256" key="2">
    <source>
        <dbReference type="ARBA" id="ARBA00022801"/>
    </source>
</evidence>
<sequence>MDTRAQLERLIRERGEDYAGLSRLIGRNAAYVQQYIKRGIPRRLAEEDRRLLARYFGVPEALLGGPPARPDVAESHVVVPQLDIGASAGPGAFADGERLRSHVAFDAQWLRRLGAGDVRQLSTIRVEGDSMMPTLADGDEILVDRSDVAERLRDGIYVLRMDDALIVKRLSVNPAARTVSICSDNEAYPGWPDCPLSAIDIVGRVVWAGRRIG</sequence>
<comment type="caution">
    <text evidence="7">The sequence shown here is derived from an EMBL/GenBank/DDBJ whole genome shotgun (WGS) entry which is preliminary data.</text>
</comment>
<dbReference type="OrthoDB" id="528805at2"/>
<dbReference type="GO" id="GO:0016020">
    <property type="term" value="C:membrane"/>
    <property type="evidence" value="ECO:0007669"/>
    <property type="project" value="InterPro"/>
</dbReference>
<dbReference type="PANTHER" id="PTHR40661">
    <property type="match status" value="1"/>
</dbReference>
<name>A0A2U2J1H6_9SPHN</name>
<dbReference type="CDD" id="cd06529">
    <property type="entry name" value="S24_LexA-like"/>
    <property type="match status" value="1"/>
</dbReference>
<gene>
    <name evidence="7" type="ORF">DF286_04285</name>
</gene>
<evidence type="ECO:0000256" key="4">
    <source>
        <dbReference type="ARBA" id="ARBA00023125"/>
    </source>
</evidence>
<feature type="domain" description="Peptidase S24/S26A/S26B/S26C" evidence="6">
    <location>
        <begin position="86"/>
        <end position="206"/>
    </location>
</feature>
<dbReference type="GO" id="GO:0003677">
    <property type="term" value="F:DNA binding"/>
    <property type="evidence" value="ECO:0007669"/>
    <property type="project" value="UniProtKB-KW"/>
</dbReference>
<keyword evidence="1" id="KW-0645">Protease</keyword>
<dbReference type="InterPro" id="IPR015927">
    <property type="entry name" value="Peptidase_S24_S26A/B/C"/>
</dbReference>